<evidence type="ECO:0000313" key="2">
    <source>
        <dbReference type="EMBL" id="TFJ83071.1"/>
    </source>
</evidence>
<keyword evidence="3" id="KW-1185">Reference proteome</keyword>
<dbReference type="Proteomes" id="UP000355283">
    <property type="component" value="Unassembled WGS sequence"/>
</dbReference>
<feature type="region of interest" description="Disordered" evidence="1">
    <location>
        <begin position="1"/>
        <end position="218"/>
    </location>
</feature>
<proteinExistence type="predicted"/>
<feature type="compositionally biased region" description="Basic and acidic residues" evidence="1">
    <location>
        <begin position="90"/>
        <end position="102"/>
    </location>
</feature>
<protein>
    <submittedName>
        <fullName evidence="2">Uncharacterized protein</fullName>
    </submittedName>
</protein>
<organism evidence="2 3">
    <name type="scientific">Nannochloropsis salina CCMP1776</name>
    <dbReference type="NCBI Taxonomy" id="1027361"/>
    <lineage>
        <taxon>Eukaryota</taxon>
        <taxon>Sar</taxon>
        <taxon>Stramenopiles</taxon>
        <taxon>Ochrophyta</taxon>
        <taxon>Eustigmatophyceae</taxon>
        <taxon>Eustigmatales</taxon>
        <taxon>Monodopsidaceae</taxon>
        <taxon>Microchloropsis</taxon>
        <taxon>Microchloropsis salina</taxon>
    </lineage>
</organism>
<dbReference type="EMBL" id="SDOX01000072">
    <property type="protein sequence ID" value="TFJ83071.1"/>
    <property type="molecule type" value="Genomic_DNA"/>
</dbReference>
<accession>A0A4D9CUU2</accession>
<feature type="compositionally biased region" description="Basic residues" evidence="1">
    <location>
        <begin position="124"/>
        <end position="134"/>
    </location>
</feature>
<dbReference type="AlphaFoldDB" id="A0A4D9CUU2"/>
<reference evidence="2 3" key="1">
    <citation type="submission" date="2019-01" db="EMBL/GenBank/DDBJ databases">
        <title>Nuclear Genome Assembly of the Microalgal Biofuel strain Nannochloropsis salina CCMP1776.</title>
        <authorList>
            <person name="Hovde B."/>
        </authorList>
    </citation>
    <scope>NUCLEOTIDE SEQUENCE [LARGE SCALE GENOMIC DNA]</scope>
    <source>
        <strain evidence="2 3">CCMP1776</strain>
    </source>
</reference>
<gene>
    <name evidence="2" type="ORF">NSK_005627</name>
</gene>
<feature type="compositionally biased region" description="Polar residues" evidence="1">
    <location>
        <begin position="152"/>
        <end position="162"/>
    </location>
</feature>
<comment type="caution">
    <text evidence="2">The sequence shown here is derived from an EMBL/GenBank/DDBJ whole genome shotgun (WGS) entry which is preliminary data.</text>
</comment>
<dbReference type="OrthoDB" id="10367854at2759"/>
<feature type="compositionally biased region" description="Low complexity" evidence="1">
    <location>
        <begin position="1"/>
        <end position="10"/>
    </location>
</feature>
<evidence type="ECO:0000313" key="3">
    <source>
        <dbReference type="Proteomes" id="UP000355283"/>
    </source>
</evidence>
<evidence type="ECO:0000256" key="1">
    <source>
        <dbReference type="SAM" id="MobiDB-lite"/>
    </source>
</evidence>
<feature type="compositionally biased region" description="Polar residues" evidence="1">
    <location>
        <begin position="80"/>
        <end position="89"/>
    </location>
</feature>
<sequence>MWEPISSPSSGREEGGRSSIEETESEQEEGLLASSPPPCSGSVHVTREGIRVGATGMKKALQNPGVAADQESVGKRVAEATTSNIASTRETSKENREVETGKVGRRQRKQSQETKGPQEAVGPGRKKSNKRPRQTQKNETDKRDDAPGSPSLVDNSNITTIEATHRDQDVGTDCPAEAGKREDMSVPATTKPRPKTKRDGEVPLPGAYGKLFDLYTGR</sequence>
<feature type="compositionally biased region" description="Basic and acidic residues" evidence="1">
    <location>
        <begin position="11"/>
        <end position="20"/>
    </location>
</feature>
<feature type="compositionally biased region" description="Basic and acidic residues" evidence="1">
    <location>
        <begin position="136"/>
        <end position="146"/>
    </location>
</feature>
<name>A0A4D9CUU2_9STRA</name>